<organism evidence="2 3">
    <name type="scientific">Effrenium voratum</name>
    <dbReference type="NCBI Taxonomy" id="2562239"/>
    <lineage>
        <taxon>Eukaryota</taxon>
        <taxon>Sar</taxon>
        <taxon>Alveolata</taxon>
        <taxon>Dinophyceae</taxon>
        <taxon>Suessiales</taxon>
        <taxon>Symbiodiniaceae</taxon>
        <taxon>Effrenium</taxon>
    </lineage>
</organism>
<proteinExistence type="predicted"/>
<accession>A0AA36MLT6</accession>
<sequence>MSAALYVAQIGACRRKGAWARALHLLHEAQDLALCDVITVSAAASGLAAGNASSSWRRALGLLHAARSSRLRPDTILWNTVIAADSADSASEPWFRAMALLRAMACGGLERDVVGFNAAITATASSYVWRRAEELFQSVSAKLQPSRVTYNAAISSVGWHHALVLLSALETAAAQPNAVSVSAATAACAKSAEWRRSLRLASGGSGGGAVGCSAAMSSCEKRGQWRHAVALLAKIARADVDCVACGNAVSACAKAGKWLQALAIFHERRQHVQLDLVAFNAAITACEKASEWRQALGLLRELRTRRLREDTVTCSAVVSACVKIWPMALALLAELWHHIRVDVICYAAAISACAFGARWAQALFLLSHCGVLNDVAVDMSLRACEKASQPSQSLHLLARLQLEYLRPAAKGKKTELADPDFGFARALRRQP</sequence>
<comment type="caution">
    <text evidence="2">The sequence shown here is derived from an EMBL/GenBank/DDBJ whole genome shotgun (WGS) entry which is preliminary data.</text>
</comment>
<dbReference type="PANTHER" id="PTHR47936:SF1">
    <property type="entry name" value="PENTATRICOPEPTIDE REPEAT-CONTAINING PROTEIN GUN1, CHLOROPLASTIC"/>
    <property type="match status" value="1"/>
</dbReference>
<dbReference type="Pfam" id="PF01535">
    <property type="entry name" value="PPR"/>
    <property type="match status" value="2"/>
</dbReference>
<name>A0AA36MLT6_9DINO</name>
<keyword evidence="1" id="KW-0677">Repeat</keyword>
<evidence type="ECO:0000313" key="3">
    <source>
        <dbReference type="Proteomes" id="UP001178507"/>
    </source>
</evidence>
<evidence type="ECO:0008006" key="4">
    <source>
        <dbReference type="Google" id="ProtNLM"/>
    </source>
</evidence>
<evidence type="ECO:0000313" key="2">
    <source>
        <dbReference type="EMBL" id="CAJ1376696.1"/>
    </source>
</evidence>
<dbReference type="InterPro" id="IPR011990">
    <property type="entry name" value="TPR-like_helical_dom_sf"/>
</dbReference>
<dbReference type="Proteomes" id="UP001178507">
    <property type="component" value="Unassembled WGS sequence"/>
</dbReference>
<evidence type="ECO:0000256" key="1">
    <source>
        <dbReference type="ARBA" id="ARBA00022737"/>
    </source>
</evidence>
<dbReference type="Gene3D" id="1.25.40.10">
    <property type="entry name" value="Tetratricopeptide repeat domain"/>
    <property type="match status" value="2"/>
</dbReference>
<dbReference type="EMBL" id="CAUJNA010000413">
    <property type="protein sequence ID" value="CAJ1376696.1"/>
    <property type="molecule type" value="Genomic_DNA"/>
</dbReference>
<gene>
    <name evidence="2" type="ORF">EVOR1521_LOCUS5688</name>
</gene>
<dbReference type="Pfam" id="PF13812">
    <property type="entry name" value="PPR_3"/>
    <property type="match status" value="1"/>
</dbReference>
<protein>
    <recommendedName>
        <fullName evidence="4">Pentatricopeptide repeat-containing protein, chloroplastic</fullName>
    </recommendedName>
</protein>
<dbReference type="InterPro" id="IPR002885">
    <property type="entry name" value="PPR_rpt"/>
</dbReference>
<dbReference type="PANTHER" id="PTHR47936">
    <property type="entry name" value="PPR_LONG DOMAIN-CONTAINING PROTEIN"/>
    <property type="match status" value="1"/>
</dbReference>
<reference evidence="2" key="1">
    <citation type="submission" date="2023-08" db="EMBL/GenBank/DDBJ databases">
        <authorList>
            <person name="Chen Y."/>
            <person name="Shah S."/>
            <person name="Dougan E. K."/>
            <person name="Thang M."/>
            <person name="Chan C."/>
        </authorList>
    </citation>
    <scope>NUCLEOTIDE SEQUENCE</scope>
</reference>
<keyword evidence="3" id="KW-1185">Reference proteome</keyword>
<dbReference type="AlphaFoldDB" id="A0AA36MLT6"/>